<dbReference type="PANTHER" id="PTHR30204:SF69">
    <property type="entry name" value="MERR-FAMILY TRANSCRIPTIONAL REGULATOR"/>
    <property type="match status" value="1"/>
</dbReference>
<dbReference type="RefSeq" id="WP_084069858.1">
    <property type="nucleotide sequence ID" value="NZ_FWXY01000013.1"/>
</dbReference>
<evidence type="ECO:0000313" key="6">
    <source>
        <dbReference type="EMBL" id="SMC88806.1"/>
    </source>
</evidence>
<dbReference type="InterPro" id="IPR010499">
    <property type="entry name" value="AraC_E-bd"/>
</dbReference>
<dbReference type="InterPro" id="IPR000551">
    <property type="entry name" value="MerR-type_HTH_dom"/>
</dbReference>
<gene>
    <name evidence="6" type="ORF">SAMN02746065_113121</name>
</gene>
<dbReference type="InterPro" id="IPR029442">
    <property type="entry name" value="GyrI-like"/>
</dbReference>
<evidence type="ECO:0000259" key="5">
    <source>
        <dbReference type="PROSITE" id="PS50937"/>
    </source>
</evidence>
<name>A0A1W2CV17_9BACT</name>
<evidence type="ECO:0000256" key="1">
    <source>
        <dbReference type="ARBA" id="ARBA00022491"/>
    </source>
</evidence>
<dbReference type="Proteomes" id="UP000192418">
    <property type="component" value="Unassembled WGS sequence"/>
</dbReference>
<dbReference type="SUPFAM" id="SSF55136">
    <property type="entry name" value="Probable bacterial effector-binding domain"/>
    <property type="match status" value="1"/>
</dbReference>
<dbReference type="AlphaFoldDB" id="A0A1W2CV17"/>
<dbReference type="InterPro" id="IPR047057">
    <property type="entry name" value="MerR_fam"/>
</dbReference>
<keyword evidence="1" id="KW-0678">Repressor</keyword>
<dbReference type="InterPro" id="IPR011256">
    <property type="entry name" value="Reg_factor_effector_dom_sf"/>
</dbReference>
<dbReference type="SMART" id="SM00422">
    <property type="entry name" value="HTH_MERR"/>
    <property type="match status" value="1"/>
</dbReference>
<dbReference type="PANTHER" id="PTHR30204">
    <property type="entry name" value="REDOX-CYCLING DRUG-SENSING TRANSCRIPTIONAL ACTIVATOR SOXR"/>
    <property type="match status" value="1"/>
</dbReference>
<evidence type="ECO:0000256" key="4">
    <source>
        <dbReference type="ARBA" id="ARBA00023163"/>
    </source>
</evidence>
<accession>A0A1W2CV17</accession>
<keyword evidence="4" id="KW-0804">Transcription</keyword>
<dbReference type="InterPro" id="IPR009061">
    <property type="entry name" value="DNA-bd_dom_put_sf"/>
</dbReference>
<evidence type="ECO:0000256" key="3">
    <source>
        <dbReference type="ARBA" id="ARBA00023125"/>
    </source>
</evidence>
<feature type="domain" description="HTH merR-type" evidence="5">
    <location>
        <begin position="4"/>
        <end position="74"/>
    </location>
</feature>
<reference evidence="6 7" key="1">
    <citation type="submission" date="2017-04" db="EMBL/GenBank/DDBJ databases">
        <authorList>
            <person name="Afonso C.L."/>
            <person name="Miller P.J."/>
            <person name="Scott M.A."/>
            <person name="Spackman E."/>
            <person name="Goraichik I."/>
            <person name="Dimitrov K.M."/>
            <person name="Suarez D.L."/>
            <person name="Swayne D.E."/>
        </authorList>
    </citation>
    <scope>NUCLEOTIDE SEQUENCE [LARGE SCALE GENOMIC DNA]</scope>
    <source>
        <strain evidence="6 7">DSM 3385</strain>
    </source>
</reference>
<dbReference type="SUPFAM" id="SSF46955">
    <property type="entry name" value="Putative DNA-binding domain"/>
    <property type="match status" value="1"/>
</dbReference>
<protein>
    <submittedName>
        <fullName evidence="6">DNA-binding transcriptional regulator, MerR family</fullName>
    </submittedName>
</protein>
<evidence type="ECO:0000313" key="7">
    <source>
        <dbReference type="Proteomes" id="UP000192418"/>
    </source>
</evidence>
<dbReference type="OrthoDB" id="9811000at2"/>
<dbReference type="PROSITE" id="PS50937">
    <property type="entry name" value="HTH_MERR_2"/>
    <property type="match status" value="1"/>
</dbReference>
<keyword evidence="3 6" id="KW-0238">DNA-binding</keyword>
<dbReference type="STRING" id="1121400.SAMN02746065_113121"/>
<dbReference type="EMBL" id="FWXY01000013">
    <property type="protein sequence ID" value="SMC88806.1"/>
    <property type="molecule type" value="Genomic_DNA"/>
</dbReference>
<dbReference type="SMART" id="SM00871">
    <property type="entry name" value="AraC_E_bind"/>
    <property type="match status" value="1"/>
</dbReference>
<dbReference type="Pfam" id="PF06445">
    <property type="entry name" value="GyrI-like"/>
    <property type="match status" value="1"/>
</dbReference>
<dbReference type="Gene3D" id="3.20.80.10">
    <property type="entry name" value="Regulatory factor, effector binding domain"/>
    <property type="match status" value="1"/>
</dbReference>
<keyword evidence="2" id="KW-0805">Transcription regulation</keyword>
<keyword evidence="7" id="KW-1185">Reference proteome</keyword>
<evidence type="ECO:0000256" key="2">
    <source>
        <dbReference type="ARBA" id="ARBA00023015"/>
    </source>
</evidence>
<dbReference type="Gene3D" id="1.10.1660.10">
    <property type="match status" value="1"/>
</dbReference>
<dbReference type="CDD" id="cd04782">
    <property type="entry name" value="HTH_BltR"/>
    <property type="match status" value="1"/>
</dbReference>
<organism evidence="6 7">
    <name type="scientific">Desulfocicer vacuolatum DSM 3385</name>
    <dbReference type="NCBI Taxonomy" id="1121400"/>
    <lineage>
        <taxon>Bacteria</taxon>
        <taxon>Pseudomonadati</taxon>
        <taxon>Thermodesulfobacteriota</taxon>
        <taxon>Desulfobacteria</taxon>
        <taxon>Desulfobacterales</taxon>
        <taxon>Desulfobacteraceae</taxon>
        <taxon>Desulfocicer</taxon>
    </lineage>
</organism>
<sequence length="279" mass="32505">MKINFLTGEMAKLHGISRQTLLYYDKIGLLKPKEVDEINNYRYYTLDQFETLDVILSLKSLGMTLKEIKHYLSKASLSDRMEQLKLQDLLIREKIEQLERTGRRLTSFLTALKQGMEITPFEIGIKFLKKRYILIEPVQPPFEWYDLEMAIKKLIACSRQEEIVMSGYMVYVDNDEDGQEIYRKVALEIDHDAPDCIAAGEYGYLYHQGPYEDLGRSRSLLQEYIEKSKYQVSGEIIEKVLLDTFAVSDETQYLVEIQIPVQKLNNSMTDGADLSYGRY</sequence>
<dbReference type="Pfam" id="PF13411">
    <property type="entry name" value="MerR_1"/>
    <property type="match status" value="1"/>
</dbReference>
<proteinExistence type="predicted"/>
<dbReference type="GO" id="GO:0003700">
    <property type="term" value="F:DNA-binding transcription factor activity"/>
    <property type="evidence" value="ECO:0007669"/>
    <property type="project" value="InterPro"/>
</dbReference>
<dbReference type="GO" id="GO:0003677">
    <property type="term" value="F:DNA binding"/>
    <property type="evidence" value="ECO:0007669"/>
    <property type="project" value="UniProtKB-KW"/>
</dbReference>